<dbReference type="Pfam" id="PF13298">
    <property type="entry name" value="LigD_N"/>
    <property type="match status" value="1"/>
</dbReference>
<dbReference type="Proteomes" id="UP000198589">
    <property type="component" value="Unassembled WGS sequence"/>
</dbReference>
<evidence type="ECO:0000256" key="4">
    <source>
        <dbReference type="ARBA" id="ARBA00034003"/>
    </source>
</evidence>
<dbReference type="GO" id="GO:0003910">
    <property type="term" value="F:DNA ligase (ATP) activity"/>
    <property type="evidence" value="ECO:0007669"/>
    <property type="project" value="UniProtKB-EC"/>
</dbReference>
<dbReference type="InterPro" id="IPR012309">
    <property type="entry name" value="DNA_ligase_ATP-dep_C"/>
</dbReference>
<evidence type="ECO:0000256" key="2">
    <source>
        <dbReference type="ARBA" id="ARBA00012727"/>
    </source>
</evidence>
<dbReference type="PANTHER" id="PTHR45674:SF4">
    <property type="entry name" value="DNA LIGASE 1"/>
    <property type="match status" value="1"/>
</dbReference>
<dbReference type="RefSeq" id="WP_092203084.1">
    <property type="nucleotide sequence ID" value="NZ_FOND01000024.1"/>
</dbReference>
<dbReference type="NCBIfam" id="TIGR02779">
    <property type="entry name" value="NHEJ_ligase_lig"/>
    <property type="match status" value="1"/>
</dbReference>
<dbReference type="Pfam" id="PF04679">
    <property type="entry name" value="DNA_ligase_A_C"/>
    <property type="match status" value="1"/>
</dbReference>
<evidence type="ECO:0000313" key="7">
    <source>
        <dbReference type="EMBL" id="SFF72277.1"/>
    </source>
</evidence>
<evidence type="ECO:0000256" key="3">
    <source>
        <dbReference type="ARBA" id="ARBA00022598"/>
    </source>
</evidence>
<comment type="similarity">
    <text evidence="1">Belongs to the ATP-dependent DNA ligase family.</text>
</comment>
<evidence type="ECO:0000313" key="8">
    <source>
        <dbReference type="Proteomes" id="UP000198589"/>
    </source>
</evidence>
<dbReference type="SUPFAM" id="SSF50249">
    <property type="entry name" value="Nucleic acid-binding proteins"/>
    <property type="match status" value="1"/>
</dbReference>
<gene>
    <name evidence="7" type="ORF">SAMN05216574_12439</name>
</gene>
<organism evidence="7 8">
    <name type="scientific">Blastococcus tunisiensis</name>
    <dbReference type="NCBI Taxonomy" id="1798228"/>
    <lineage>
        <taxon>Bacteria</taxon>
        <taxon>Bacillati</taxon>
        <taxon>Actinomycetota</taxon>
        <taxon>Actinomycetes</taxon>
        <taxon>Geodermatophilales</taxon>
        <taxon>Geodermatophilaceae</taxon>
        <taxon>Blastococcus</taxon>
    </lineage>
</organism>
<comment type="catalytic activity">
    <reaction evidence="4">
        <text>ATP + (deoxyribonucleotide)n-3'-hydroxyl + 5'-phospho-(deoxyribonucleotide)m = (deoxyribonucleotide)n+m + AMP + diphosphate.</text>
        <dbReference type="EC" id="6.5.1.1"/>
    </reaction>
</comment>
<dbReference type="Gene3D" id="2.40.50.140">
    <property type="entry name" value="Nucleic acid-binding proteins"/>
    <property type="match status" value="1"/>
</dbReference>
<dbReference type="CDD" id="cd07971">
    <property type="entry name" value="OBF_DNA_ligase_LigD"/>
    <property type="match status" value="1"/>
</dbReference>
<dbReference type="EMBL" id="FOND01000024">
    <property type="protein sequence ID" value="SFF72277.1"/>
    <property type="molecule type" value="Genomic_DNA"/>
</dbReference>
<keyword evidence="3" id="KW-0436">Ligase</keyword>
<dbReference type="Gene3D" id="3.30.1490.70">
    <property type="match status" value="1"/>
</dbReference>
<dbReference type="InterPro" id="IPR012310">
    <property type="entry name" value="DNA_ligase_ATP-dep_cent"/>
</dbReference>
<dbReference type="SUPFAM" id="SSF56091">
    <property type="entry name" value="DNA ligase/mRNA capping enzyme, catalytic domain"/>
    <property type="match status" value="1"/>
</dbReference>
<dbReference type="AlphaFoldDB" id="A0A1I2L4A6"/>
<dbReference type="EC" id="6.5.1.1" evidence="2"/>
<reference evidence="8" key="1">
    <citation type="submission" date="2016-10" db="EMBL/GenBank/DDBJ databases">
        <authorList>
            <person name="Varghese N."/>
            <person name="Submissions S."/>
        </authorList>
    </citation>
    <scope>NUCLEOTIDE SEQUENCE [LARGE SCALE GENOMIC DNA]</scope>
    <source>
        <strain evidence="8">DSM 46838</strain>
    </source>
</reference>
<dbReference type="Gene3D" id="3.30.470.30">
    <property type="entry name" value="DNA ligase/mRNA capping enzyme"/>
    <property type="match status" value="1"/>
</dbReference>
<proteinExistence type="inferred from homology"/>
<dbReference type="GO" id="GO:0006310">
    <property type="term" value="P:DNA recombination"/>
    <property type="evidence" value="ECO:0007669"/>
    <property type="project" value="InterPro"/>
</dbReference>
<feature type="compositionally biased region" description="Basic and acidic residues" evidence="5">
    <location>
        <begin position="7"/>
        <end position="26"/>
    </location>
</feature>
<feature type="region of interest" description="Disordered" evidence="5">
    <location>
        <begin position="1"/>
        <end position="43"/>
    </location>
</feature>
<keyword evidence="8" id="KW-1185">Reference proteome</keyword>
<feature type="domain" description="ATP-dependent DNA ligase family profile" evidence="6">
    <location>
        <begin position="293"/>
        <end position="413"/>
    </location>
</feature>
<dbReference type="PANTHER" id="PTHR45674">
    <property type="entry name" value="DNA LIGASE 1/3 FAMILY MEMBER"/>
    <property type="match status" value="1"/>
</dbReference>
<evidence type="ECO:0000256" key="1">
    <source>
        <dbReference type="ARBA" id="ARBA00007572"/>
    </source>
</evidence>
<dbReference type="InterPro" id="IPR012340">
    <property type="entry name" value="NA-bd_OB-fold"/>
</dbReference>
<name>A0A1I2L4A6_9ACTN</name>
<evidence type="ECO:0000256" key="5">
    <source>
        <dbReference type="SAM" id="MobiDB-lite"/>
    </source>
</evidence>
<dbReference type="STRING" id="1798228.SAMN05216574_12439"/>
<dbReference type="PROSITE" id="PS50160">
    <property type="entry name" value="DNA_LIGASE_A3"/>
    <property type="match status" value="1"/>
</dbReference>
<dbReference type="CDD" id="cd07906">
    <property type="entry name" value="Adenylation_DNA_ligase_LigD_LigC"/>
    <property type="match status" value="1"/>
</dbReference>
<protein>
    <recommendedName>
        <fullName evidence="2">DNA ligase (ATP)</fullName>
        <ecNumber evidence="2">6.5.1.1</ecNumber>
    </recommendedName>
</protein>
<dbReference type="GO" id="GO:0006281">
    <property type="term" value="P:DNA repair"/>
    <property type="evidence" value="ECO:0007669"/>
    <property type="project" value="InterPro"/>
</dbReference>
<dbReference type="InterPro" id="IPR014146">
    <property type="entry name" value="LigD_ligase_dom"/>
</dbReference>
<dbReference type="InterPro" id="IPR050191">
    <property type="entry name" value="ATP-dep_DNA_ligase"/>
</dbReference>
<dbReference type="Pfam" id="PF01068">
    <property type="entry name" value="DNA_ligase_A_M"/>
    <property type="match status" value="1"/>
</dbReference>
<dbReference type="InterPro" id="IPR014144">
    <property type="entry name" value="LigD_PE_domain"/>
</dbReference>
<sequence>MPARPRGRQEDPLAEYRAKRDPERTAEPVPPAGSPLPEGNDDTFVVQEHHTPRGATGERVHWDLRLERDGVLKSWAVPKGPPTERGPSRLAVPTEDHPLEYASFSGTIAAGEYGGGHVTIWDAGRYATEKWDDRHIIVTFDGRRLAGRYAMFPVGDGAWNIRKLDATQPPAAVAADDDRAAVEVPLPMLATAGELPPAAEDDRWGYEFKWDGVRAVAAVHGGELGLTSRKGTDITVRYPELAALPAALAGHDAVVDGEIVAMDPHGRPDFGALQNRMHRTGPEVPRLAAAKPVTYLVFDLLAWDGEDLLDTPYAERRRRLDALGIAGHRWVSTPWFQGDGSGVGTGVLAASEENGLEGVVAKRLASPYRPGLRSPDWRKIKTFRTQSVVVGGWRPGQGRRAGTIGSLLVGVPDDAGGLVYVGHVGTGFSDSDLRELQRTLTTRTTSPFHGTLPRDITRDAQWVEPDLVGEVAYSVRTAENRLRHPVWRGVREDLEPDDVVVEP</sequence>
<accession>A0A1I2L4A6</accession>
<dbReference type="GO" id="GO:0005524">
    <property type="term" value="F:ATP binding"/>
    <property type="evidence" value="ECO:0007669"/>
    <property type="project" value="InterPro"/>
</dbReference>
<dbReference type="OrthoDB" id="9802472at2"/>
<evidence type="ECO:0000259" key="6">
    <source>
        <dbReference type="PROSITE" id="PS50160"/>
    </source>
</evidence>